<dbReference type="CDD" id="cd00146">
    <property type="entry name" value="PKD"/>
    <property type="match status" value="1"/>
</dbReference>
<reference evidence="1" key="1">
    <citation type="journal article" date="2014" name="Front. Microbiol.">
        <title>High frequency of phylogenetically diverse reductive dehalogenase-homologous genes in deep subseafloor sedimentary metagenomes.</title>
        <authorList>
            <person name="Kawai M."/>
            <person name="Futagami T."/>
            <person name="Toyoda A."/>
            <person name="Takaki Y."/>
            <person name="Nishi S."/>
            <person name="Hori S."/>
            <person name="Arai W."/>
            <person name="Tsubouchi T."/>
            <person name="Morono Y."/>
            <person name="Uchiyama I."/>
            <person name="Ito T."/>
            <person name="Fujiyama A."/>
            <person name="Inagaki F."/>
            <person name="Takami H."/>
        </authorList>
    </citation>
    <scope>NUCLEOTIDE SEQUENCE</scope>
    <source>
        <strain evidence="1">Expedition CK06-06</strain>
    </source>
</reference>
<feature type="non-terminal residue" evidence="1">
    <location>
        <position position="213"/>
    </location>
</feature>
<dbReference type="EMBL" id="BART01034402">
    <property type="protein sequence ID" value="GAH17086.1"/>
    <property type="molecule type" value="Genomic_DNA"/>
</dbReference>
<dbReference type="InterPro" id="IPR035986">
    <property type="entry name" value="PKD_dom_sf"/>
</dbReference>
<sequence>ASHTYADGPDTYTITAYATDDDGGIGTATLTITVNNVAPSLGDVSATSVNEGDDCILTGTFTDPGVEDTFTLTVNWGDGSLPETFEYAAGTTEFSELHQYLDDNPSGTASDDYEIIVTIEDDDLGSETASTIVSVYNVDPTPTISGLPDVDEGALYTLTLSFTDPGTDTIVQWQIVWGDGDVDTFFTDITSASHTYAEGPNTYTITVYATDDD</sequence>
<protein>
    <recommendedName>
        <fullName evidence="2">PKD domain-containing protein</fullName>
    </recommendedName>
</protein>
<evidence type="ECO:0008006" key="2">
    <source>
        <dbReference type="Google" id="ProtNLM"/>
    </source>
</evidence>
<dbReference type="SUPFAM" id="SSF49299">
    <property type="entry name" value="PKD domain"/>
    <property type="match status" value="1"/>
</dbReference>
<evidence type="ECO:0000313" key="1">
    <source>
        <dbReference type="EMBL" id="GAH17086.1"/>
    </source>
</evidence>
<feature type="non-terminal residue" evidence="1">
    <location>
        <position position="1"/>
    </location>
</feature>
<name>X1D8K2_9ZZZZ</name>
<dbReference type="AlphaFoldDB" id="X1D8K2"/>
<dbReference type="Gene3D" id="2.60.40.10">
    <property type="entry name" value="Immunoglobulins"/>
    <property type="match status" value="1"/>
</dbReference>
<comment type="caution">
    <text evidence="1">The sequence shown here is derived from an EMBL/GenBank/DDBJ whole genome shotgun (WGS) entry which is preliminary data.</text>
</comment>
<dbReference type="InterPro" id="IPR013783">
    <property type="entry name" value="Ig-like_fold"/>
</dbReference>
<accession>X1D8K2</accession>
<proteinExistence type="predicted"/>
<organism evidence="1">
    <name type="scientific">marine sediment metagenome</name>
    <dbReference type="NCBI Taxonomy" id="412755"/>
    <lineage>
        <taxon>unclassified sequences</taxon>
        <taxon>metagenomes</taxon>
        <taxon>ecological metagenomes</taxon>
    </lineage>
</organism>
<gene>
    <name evidence="1" type="ORF">S01H4_58808</name>
</gene>